<feature type="domain" description="Insertion element IS150 protein InsJ-like helix-turn-helix" evidence="1">
    <location>
        <begin position="16"/>
        <end position="68"/>
    </location>
</feature>
<proteinExistence type="predicted"/>
<name>A0A1R1EC49_9BACL</name>
<dbReference type="Pfam" id="PF13518">
    <property type="entry name" value="HTH_28"/>
    <property type="match status" value="1"/>
</dbReference>
<evidence type="ECO:0000259" key="1">
    <source>
        <dbReference type="Pfam" id="PF13518"/>
    </source>
</evidence>
<gene>
    <name evidence="2" type="ORF">BK138_29725</name>
</gene>
<keyword evidence="3" id="KW-1185">Reference proteome</keyword>
<dbReference type="Proteomes" id="UP000187172">
    <property type="component" value="Unassembled WGS sequence"/>
</dbReference>
<evidence type="ECO:0000313" key="2">
    <source>
        <dbReference type="EMBL" id="OMF49390.1"/>
    </source>
</evidence>
<reference evidence="2 3" key="1">
    <citation type="submission" date="2016-11" db="EMBL/GenBank/DDBJ databases">
        <title>Paenibacillus species isolates.</title>
        <authorList>
            <person name="Beno S.M."/>
        </authorList>
    </citation>
    <scope>NUCLEOTIDE SEQUENCE [LARGE SCALE GENOMIC DNA]</scope>
    <source>
        <strain evidence="2 3">FSL R5-0378</strain>
    </source>
</reference>
<dbReference type="SUPFAM" id="SSF46689">
    <property type="entry name" value="Homeodomain-like"/>
    <property type="match status" value="1"/>
</dbReference>
<protein>
    <submittedName>
        <fullName evidence="2">Transposase</fullName>
    </submittedName>
</protein>
<comment type="caution">
    <text evidence="2">The sequence shown here is derived from an EMBL/GenBank/DDBJ whole genome shotgun (WGS) entry which is preliminary data.</text>
</comment>
<dbReference type="InterPro" id="IPR055247">
    <property type="entry name" value="InsJ-like_HTH"/>
</dbReference>
<dbReference type="AlphaFoldDB" id="A0A1R1EC49"/>
<dbReference type="InterPro" id="IPR009057">
    <property type="entry name" value="Homeodomain-like_sf"/>
</dbReference>
<accession>A0A1R1EC49</accession>
<sequence length="114" mass="13870">MAIKGQKFKTYSEELKMEAVRLHVEEKWTYRQINDHLGIQDQGRMKRWMRKYREKGEFGLLDQRGRRKEYLDQERYVQQLKRENTMLKKCLEIWIQEGKNSASSSLNKQRTSAK</sequence>
<organism evidence="2 3">
    <name type="scientific">Paenibacillus rhizosphaerae</name>
    <dbReference type="NCBI Taxonomy" id="297318"/>
    <lineage>
        <taxon>Bacteria</taxon>
        <taxon>Bacillati</taxon>
        <taxon>Bacillota</taxon>
        <taxon>Bacilli</taxon>
        <taxon>Bacillales</taxon>
        <taxon>Paenibacillaceae</taxon>
        <taxon>Paenibacillus</taxon>
    </lineage>
</organism>
<evidence type="ECO:0000313" key="3">
    <source>
        <dbReference type="Proteomes" id="UP000187172"/>
    </source>
</evidence>
<dbReference type="EMBL" id="MRTP01000014">
    <property type="protein sequence ID" value="OMF49390.1"/>
    <property type="molecule type" value="Genomic_DNA"/>
</dbReference>
<dbReference type="STRING" id="297318.BK138_29725"/>
<dbReference type="RefSeq" id="WP_076175267.1">
    <property type="nucleotide sequence ID" value="NZ_MRTP01000014.1"/>
</dbReference>
<dbReference type="Gene3D" id="1.10.10.60">
    <property type="entry name" value="Homeodomain-like"/>
    <property type="match status" value="1"/>
</dbReference>